<reference evidence="9" key="1">
    <citation type="submission" date="2022-11" db="EMBL/GenBank/DDBJ databases">
        <title>Centuries of genome instability and evolution in soft-shell clam transmissible cancer (bioRxiv).</title>
        <authorList>
            <person name="Hart S.F.M."/>
            <person name="Yonemitsu M.A."/>
            <person name="Giersch R.M."/>
            <person name="Beal B.F."/>
            <person name="Arriagada G."/>
            <person name="Davis B.W."/>
            <person name="Ostrander E.A."/>
            <person name="Goff S.P."/>
            <person name="Metzger M.J."/>
        </authorList>
    </citation>
    <scope>NUCLEOTIDE SEQUENCE</scope>
    <source>
        <strain evidence="9">MELC-2E11</strain>
        <tissue evidence="9">Siphon/mantle</tissue>
    </source>
</reference>
<dbReference type="InterPro" id="IPR052235">
    <property type="entry name" value="Nephronectin_domain"/>
</dbReference>
<dbReference type="CDD" id="cd00033">
    <property type="entry name" value="CCP"/>
    <property type="match status" value="1"/>
</dbReference>
<keyword evidence="6" id="KW-0768">Sushi</keyword>
<dbReference type="SMART" id="SM00179">
    <property type="entry name" value="EGF_CA"/>
    <property type="match status" value="3"/>
</dbReference>
<dbReference type="SUPFAM" id="SSF57196">
    <property type="entry name" value="EGF/Laminin"/>
    <property type="match status" value="1"/>
</dbReference>
<protein>
    <submittedName>
        <fullName evidence="9">MLP-like protein</fullName>
    </submittedName>
</protein>
<feature type="domain" description="Sushi" evidence="8">
    <location>
        <begin position="1"/>
        <end position="46"/>
    </location>
</feature>
<dbReference type="PANTHER" id="PTHR24050:SF28">
    <property type="entry name" value="UROMODULIN-LIKE"/>
    <property type="match status" value="1"/>
</dbReference>
<keyword evidence="4 5" id="KW-1015">Disulfide bond</keyword>
<dbReference type="InterPro" id="IPR009030">
    <property type="entry name" value="Growth_fac_rcpt_cys_sf"/>
</dbReference>
<keyword evidence="2" id="KW-0732">Signal</keyword>
<dbReference type="PROSITE" id="PS01186">
    <property type="entry name" value="EGF_2"/>
    <property type="match status" value="2"/>
</dbReference>
<dbReference type="SUPFAM" id="SSF57184">
    <property type="entry name" value="Growth factor receptor domain"/>
    <property type="match status" value="1"/>
</dbReference>
<dbReference type="InterPro" id="IPR000436">
    <property type="entry name" value="Sushi_SCR_CCP_dom"/>
</dbReference>
<dbReference type="PROSITE" id="PS50923">
    <property type="entry name" value="SUSHI"/>
    <property type="match status" value="1"/>
</dbReference>
<dbReference type="PROSITE" id="PS50026">
    <property type="entry name" value="EGF_3"/>
    <property type="match status" value="1"/>
</dbReference>
<evidence type="ECO:0000256" key="4">
    <source>
        <dbReference type="ARBA" id="ARBA00023157"/>
    </source>
</evidence>
<evidence type="ECO:0000313" key="10">
    <source>
        <dbReference type="Proteomes" id="UP001164746"/>
    </source>
</evidence>
<gene>
    <name evidence="9" type="ORF">MAR_036891</name>
</gene>
<dbReference type="InterPro" id="IPR018097">
    <property type="entry name" value="EGF_Ca-bd_CS"/>
</dbReference>
<dbReference type="SMART" id="SM00181">
    <property type="entry name" value="EGF"/>
    <property type="match status" value="5"/>
</dbReference>
<dbReference type="InterPro" id="IPR035976">
    <property type="entry name" value="Sushi/SCR/CCP_sf"/>
</dbReference>
<dbReference type="SUPFAM" id="SSF57535">
    <property type="entry name" value="Complement control module/SCR domain"/>
    <property type="match status" value="1"/>
</dbReference>
<proteinExistence type="predicted"/>
<evidence type="ECO:0000256" key="2">
    <source>
        <dbReference type="ARBA" id="ARBA00022729"/>
    </source>
</evidence>
<dbReference type="CDD" id="cd00054">
    <property type="entry name" value="EGF_CA"/>
    <property type="match status" value="2"/>
</dbReference>
<evidence type="ECO:0000259" key="8">
    <source>
        <dbReference type="PROSITE" id="PS50923"/>
    </source>
</evidence>
<dbReference type="Pfam" id="PF00084">
    <property type="entry name" value="Sushi"/>
    <property type="match status" value="1"/>
</dbReference>
<evidence type="ECO:0000256" key="6">
    <source>
        <dbReference type="PROSITE-ProRule" id="PRU00302"/>
    </source>
</evidence>
<comment type="caution">
    <text evidence="5">Lacks conserved residue(s) required for the propagation of feature annotation.</text>
</comment>
<evidence type="ECO:0000256" key="1">
    <source>
        <dbReference type="ARBA" id="ARBA00022536"/>
    </source>
</evidence>
<keyword evidence="3" id="KW-0677">Repeat</keyword>
<dbReference type="InterPro" id="IPR049883">
    <property type="entry name" value="NOTCH1_EGF-like"/>
</dbReference>
<dbReference type="PANTHER" id="PTHR24050">
    <property type="entry name" value="PA14 DOMAIN-CONTAINING PROTEIN"/>
    <property type="match status" value="1"/>
</dbReference>
<evidence type="ECO:0000256" key="5">
    <source>
        <dbReference type="PROSITE-ProRule" id="PRU00076"/>
    </source>
</evidence>
<feature type="disulfide bond" evidence="6">
    <location>
        <begin position="17"/>
        <end position="44"/>
    </location>
</feature>
<dbReference type="EMBL" id="CP111024">
    <property type="protein sequence ID" value="WAR23222.1"/>
    <property type="molecule type" value="Genomic_DNA"/>
</dbReference>
<dbReference type="PROSITE" id="PS01187">
    <property type="entry name" value="EGF_CA"/>
    <property type="match status" value="2"/>
</dbReference>
<evidence type="ECO:0000256" key="3">
    <source>
        <dbReference type="ARBA" id="ARBA00022737"/>
    </source>
</evidence>
<dbReference type="InterPro" id="IPR001881">
    <property type="entry name" value="EGF-like_Ca-bd_dom"/>
</dbReference>
<dbReference type="PROSITE" id="PS00010">
    <property type="entry name" value="ASX_HYDROXYL"/>
    <property type="match status" value="3"/>
</dbReference>
<dbReference type="InterPro" id="IPR000742">
    <property type="entry name" value="EGF"/>
</dbReference>
<organism evidence="9 10">
    <name type="scientific">Mya arenaria</name>
    <name type="common">Soft-shell clam</name>
    <dbReference type="NCBI Taxonomy" id="6604"/>
    <lineage>
        <taxon>Eukaryota</taxon>
        <taxon>Metazoa</taxon>
        <taxon>Spiralia</taxon>
        <taxon>Lophotrochozoa</taxon>
        <taxon>Mollusca</taxon>
        <taxon>Bivalvia</taxon>
        <taxon>Autobranchia</taxon>
        <taxon>Heteroconchia</taxon>
        <taxon>Euheterodonta</taxon>
        <taxon>Imparidentia</taxon>
        <taxon>Neoheterodontei</taxon>
        <taxon>Myida</taxon>
        <taxon>Myoidea</taxon>
        <taxon>Myidae</taxon>
        <taxon>Mya</taxon>
    </lineage>
</organism>
<evidence type="ECO:0000313" key="9">
    <source>
        <dbReference type="EMBL" id="WAR23222.1"/>
    </source>
</evidence>
<dbReference type="Gene3D" id="2.10.25.10">
    <property type="entry name" value="Laminin"/>
    <property type="match status" value="4"/>
</dbReference>
<dbReference type="Pfam" id="PF07645">
    <property type="entry name" value="EGF_CA"/>
    <property type="match status" value="3"/>
</dbReference>
<feature type="disulfide bond" evidence="5">
    <location>
        <begin position="505"/>
        <end position="522"/>
    </location>
</feature>
<name>A0ABY7FNQ3_MYAAR</name>
<keyword evidence="10" id="KW-1185">Reference proteome</keyword>
<feature type="domain" description="EGF-like" evidence="7">
    <location>
        <begin position="494"/>
        <end position="536"/>
    </location>
</feature>
<keyword evidence="1 5" id="KW-0245">EGF-like domain</keyword>
<evidence type="ECO:0000259" key="7">
    <source>
        <dbReference type="PROSITE" id="PS50026"/>
    </source>
</evidence>
<dbReference type="InterPro" id="IPR000152">
    <property type="entry name" value="EGF-type_Asp/Asn_hydroxyl_site"/>
</dbReference>
<dbReference type="Proteomes" id="UP001164746">
    <property type="component" value="Chromosome 13"/>
</dbReference>
<sequence length="565" mass="61859">MDLTNANKYGSTAVFTCDDSYYLNGKSFLICQANKTWNGTTPECEAKVYLFDYGAAAGDETLANENDVCSNGLQCCYEDGLIVEDMPKAGGLIIAHSNNSPRNNAMFDVNPKEWCCENSNFCDKYYELHPIGDCYPSSWYDLDITIFANKADITKKYKTSKNGNGKKEFSYTATGIVIQKSGDAMVVLFPHSERRTPELKGCTEILFVTVDEPATCSITVSDDPAVEVDFKDTFGVANTSLQKTGVIREVVITVKDDSNPSDIRLTAVNTATNKSKELTVKILLCNCSVHGRCSREERPDPRSTNMFKFAKCDCDAQHEGPTCEFVKDGCKSEPCLDGQQCFSLNVYNQTALNTSYLCGPCPNGLREDGDKCQDVDECNETFPCEQMCTNTQGSYTCSCNSGFRIVSSNTTRCKDVDECEMNNNPPCKSKCNNKVGSFVCSCEDGYFLEKDGISCTACDRFTFGIDCGSTCGNCNTDNSLSCNNGWKGENCTTDVDECKDQSSLCTDKLNATCINTNGSYSCQCIPGFYEVDGICEACADNSYGVNCTETLTSTPLPVPYSSNTK</sequence>
<dbReference type="Gene3D" id="2.10.70.10">
    <property type="entry name" value="Complement Module, domain 1"/>
    <property type="match status" value="1"/>
</dbReference>
<accession>A0ABY7FNQ3</accession>